<feature type="transmembrane region" description="Helical" evidence="5">
    <location>
        <begin position="217"/>
        <end position="238"/>
    </location>
</feature>
<evidence type="ECO:0000313" key="11">
    <source>
        <dbReference type="EMBL" id="CAF2212220.1"/>
    </source>
</evidence>
<evidence type="ECO:0000259" key="6">
    <source>
        <dbReference type="Pfam" id="PF03151"/>
    </source>
</evidence>
<dbReference type="AlphaFoldDB" id="A0A819DVB8"/>
<evidence type="ECO:0000313" key="13">
    <source>
        <dbReference type="EMBL" id="CAF3839809.1"/>
    </source>
</evidence>
<dbReference type="Proteomes" id="UP000663855">
    <property type="component" value="Unassembled WGS sequence"/>
</dbReference>
<dbReference type="GO" id="GO:0016020">
    <property type="term" value="C:membrane"/>
    <property type="evidence" value="ECO:0007669"/>
    <property type="project" value="UniProtKB-SubCell"/>
</dbReference>
<dbReference type="Proteomes" id="UP000663834">
    <property type="component" value="Unassembled WGS sequence"/>
</dbReference>
<dbReference type="EMBL" id="CAJNRF010001968">
    <property type="protein sequence ID" value="CAF2031889.1"/>
    <property type="molecule type" value="Genomic_DNA"/>
</dbReference>
<feature type="transmembrane region" description="Helical" evidence="5">
    <location>
        <begin position="38"/>
        <end position="55"/>
    </location>
</feature>
<sequence length="356" mass="39630">MYVPSMSLNEAPAEKSNALLSTDRIFREVPQGLQHSKAIVYLIIWYISSGATLFSNKYIFSSFEGDAFSLAMNQLILSILTSFIQMQIMNKLSAQIHKTSPSIKNIFQDMIFIGAFRCSTIVFGLLAIKYTVVSFVATIKASSPLFTVIISRIVLGEKTGHWTKFSMIPITIGLSLCSSFELNFNIIGFLCALGTNFFECLQNVYSKVLISGDRHRYTAIELQFWASLMASVFQLPILLYNVDVLSAMSSTSLSLFLLYVLNGISYHIQAFAAYAVMAYISPITHSVANTVKRALLIWLSVLIFKNPVTFLSGFGTLIVIFGVIIYNEARNMDKKPGISNSLVNDNSPIITTRRDV</sequence>
<feature type="transmembrane region" description="Helical" evidence="5">
    <location>
        <begin position="134"/>
        <end position="155"/>
    </location>
</feature>
<evidence type="ECO:0000313" key="7">
    <source>
        <dbReference type="EMBL" id="CAF1108226.1"/>
    </source>
</evidence>
<proteinExistence type="predicted"/>
<feature type="transmembrane region" description="Helical" evidence="5">
    <location>
        <begin position="110"/>
        <end position="128"/>
    </location>
</feature>
<gene>
    <name evidence="7" type="ORF">CJN711_LOCUS7502</name>
    <name evidence="8" type="ORF">KQP761_LOCUS25037</name>
    <name evidence="9" type="ORF">MBJ925_LOCUS8903</name>
    <name evidence="12" type="ORF">OVN521_LOCUS3397</name>
    <name evidence="13" type="ORF">UXM345_LOCUS7150</name>
    <name evidence="10" type="ORF">WKI299_LOCUS6674</name>
    <name evidence="11" type="ORF">XDN619_LOCUS33357</name>
</gene>
<comment type="caution">
    <text evidence="13">The sequence shown here is derived from an EMBL/GenBank/DDBJ whole genome shotgun (WGS) entry which is preliminary data.</text>
</comment>
<protein>
    <recommendedName>
        <fullName evidence="6">Sugar phosphate transporter domain-containing protein</fullName>
    </recommendedName>
</protein>
<dbReference type="Pfam" id="PF03151">
    <property type="entry name" value="TPT"/>
    <property type="match status" value="1"/>
</dbReference>
<dbReference type="InterPro" id="IPR037185">
    <property type="entry name" value="EmrE-like"/>
</dbReference>
<evidence type="ECO:0000256" key="2">
    <source>
        <dbReference type="ARBA" id="ARBA00022692"/>
    </source>
</evidence>
<keyword evidence="15" id="KW-1185">Reference proteome</keyword>
<dbReference type="Proteomes" id="UP000663824">
    <property type="component" value="Unassembled WGS sequence"/>
</dbReference>
<evidence type="ECO:0000256" key="4">
    <source>
        <dbReference type="ARBA" id="ARBA00023136"/>
    </source>
</evidence>
<evidence type="ECO:0000256" key="3">
    <source>
        <dbReference type="ARBA" id="ARBA00022989"/>
    </source>
</evidence>
<dbReference type="EMBL" id="CAJNRE010003271">
    <property type="protein sequence ID" value="CAF2014698.1"/>
    <property type="molecule type" value="Genomic_DNA"/>
</dbReference>
<name>A0A819DVB8_9BILA</name>
<dbReference type="SUPFAM" id="SSF103481">
    <property type="entry name" value="Multidrug resistance efflux transporter EmrE"/>
    <property type="match status" value="2"/>
</dbReference>
<evidence type="ECO:0000313" key="10">
    <source>
        <dbReference type="EMBL" id="CAF2031889.1"/>
    </source>
</evidence>
<evidence type="ECO:0000256" key="1">
    <source>
        <dbReference type="ARBA" id="ARBA00004141"/>
    </source>
</evidence>
<dbReference type="Proteomes" id="UP000663887">
    <property type="component" value="Unassembled WGS sequence"/>
</dbReference>
<reference evidence="13" key="1">
    <citation type="submission" date="2021-02" db="EMBL/GenBank/DDBJ databases">
        <authorList>
            <person name="Nowell W R."/>
        </authorList>
    </citation>
    <scope>NUCLEOTIDE SEQUENCE</scope>
</reference>
<keyword evidence="2 5" id="KW-0812">Transmembrane</keyword>
<comment type="subcellular location">
    <subcellularLocation>
        <location evidence="1">Membrane</location>
        <topology evidence="1">Multi-pass membrane protein</topology>
    </subcellularLocation>
</comment>
<evidence type="ECO:0000256" key="5">
    <source>
        <dbReference type="SAM" id="Phobius"/>
    </source>
</evidence>
<evidence type="ECO:0000313" key="15">
    <source>
        <dbReference type="Proteomes" id="UP000663866"/>
    </source>
</evidence>
<dbReference type="Proteomes" id="UP000663842">
    <property type="component" value="Unassembled WGS sequence"/>
</dbReference>
<dbReference type="Proteomes" id="UP000663856">
    <property type="component" value="Unassembled WGS sequence"/>
</dbReference>
<dbReference type="Proteomes" id="UP000663866">
    <property type="component" value="Unassembled WGS sequence"/>
</dbReference>
<dbReference type="PANTHER" id="PTHR11132">
    <property type="entry name" value="SOLUTE CARRIER FAMILY 35"/>
    <property type="match status" value="1"/>
</dbReference>
<evidence type="ECO:0000313" key="12">
    <source>
        <dbReference type="EMBL" id="CAF3792598.1"/>
    </source>
</evidence>
<feature type="transmembrane region" description="Helical" evidence="5">
    <location>
        <begin position="268"/>
        <end position="288"/>
    </location>
</feature>
<feature type="transmembrane region" description="Helical" evidence="5">
    <location>
        <begin position="162"/>
        <end position="180"/>
    </location>
</feature>
<dbReference type="EMBL" id="CAJOBF010000585">
    <property type="protein sequence ID" value="CAF3839809.1"/>
    <property type="molecule type" value="Genomic_DNA"/>
</dbReference>
<dbReference type="OrthoDB" id="6418713at2759"/>
<dbReference type="EMBL" id="CAJOBG010000291">
    <property type="protein sequence ID" value="CAF3792598.1"/>
    <property type="molecule type" value="Genomic_DNA"/>
</dbReference>
<accession>A0A819DVB8</accession>
<feature type="domain" description="Sugar phosphate transporter" evidence="6">
    <location>
        <begin position="38"/>
        <end position="327"/>
    </location>
</feature>
<dbReference type="EMBL" id="CAJNRG010016857">
    <property type="protein sequence ID" value="CAF2212220.1"/>
    <property type="molecule type" value="Genomic_DNA"/>
</dbReference>
<feature type="transmembrane region" description="Helical" evidence="5">
    <location>
        <begin position="308"/>
        <end position="326"/>
    </location>
</feature>
<evidence type="ECO:0000313" key="9">
    <source>
        <dbReference type="EMBL" id="CAF2014698.1"/>
    </source>
</evidence>
<keyword evidence="3 5" id="KW-1133">Transmembrane helix</keyword>
<feature type="transmembrane region" description="Helical" evidence="5">
    <location>
        <begin position="67"/>
        <end position="89"/>
    </location>
</feature>
<dbReference type="InterPro" id="IPR050186">
    <property type="entry name" value="TPT_transporter"/>
</dbReference>
<dbReference type="EMBL" id="CAJNOV010002558">
    <property type="protein sequence ID" value="CAF1108226.1"/>
    <property type="molecule type" value="Genomic_DNA"/>
</dbReference>
<organism evidence="13 14">
    <name type="scientific">Rotaria magnacalcarata</name>
    <dbReference type="NCBI Taxonomy" id="392030"/>
    <lineage>
        <taxon>Eukaryota</taxon>
        <taxon>Metazoa</taxon>
        <taxon>Spiralia</taxon>
        <taxon>Gnathifera</taxon>
        <taxon>Rotifera</taxon>
        <taxon>Eurotatoria</taxon>
        <taxon>Bdelloidea</taxon>
        <taxon>Philodinida</taxon>
        <taxon>Philodinidae</taxon>
        <taxon>Rotaria</taxon>
    </lineage>
</organism>
<keyword evidence="4 5" id="KW-0472">Membrane</keyword>
<dbReference type="EMBL" id="CAJNOW010013745">
    <property type="protein sequence ID" value="CAF1623923.1"/>
    <property type="molecule type" value="Genomic_DNA"/>
</dbReference>
<evidence type="ECO:0000313" key="8">
    <source>
        <dbReference type="EMBL" id="CAF1623923.1"/>
    </source>
</evidence>
<dbReference type="InterPro" id="IPR004853">
    <property type="entry name" value="Sugar_P_trans_dom"/>
</dbReference>
<evidence type="ECO:0000313" key="14">
    <source>
        <dbReference type="Proteomes" id="UP000663842"/>
    </source>
</evidence>